<dbReference type="Proteomes" id="UP001144397">
    <property type="component" value="Unassembled WGS sequence"/>
</dbReference>
<feature type="chain" id="PRO_5040774894" description="DUF2380 domain-containing protein" evidence="1">
    <location>
        <begin position="26"/>
        <end position="167"/>
    </location>
</feature>
<dbReference type="GeneID" id="95762229"/>
<comment type="caution">
    <text evidence="2">The sequence shown here is derived from an EMBL/GenBank/DDBJ whole genome shotgun (WGS) entry which is preliminary data.</text>
</comment>
<dbReference type="Pfam" id="PF11684">
    <property type="entry name" value="DUF3280"/>
    <property type="match status" value="1"/>
</dbReference>
<keyword evidence="5" id="KW-1185">Reference proteome</keyword>
<dbReference type="AlphaFoldDB" id="A0A9W6CGJ8"/>
<evidence type="ECO:0000313" key="2">
    <source>
        <dbReference type="EMBL" id="GLI21761.1"/>
    </source>
</evidence>
<organism evidence="2 4">
    <name type="scientific">Xanthobacter flavus</name>
    <dbReference type="NCBI Taxonomy" id="281"/>
    <lineage>
        <taxon>Bacteria</taxon>
        <taxon>Pseudomonadati</taxon>
        <taxon>Pseudomonadota</taxon>
        <taxon>Alphaproteobacteria</taxon>
        <taxon>Hyphomicrobiales</taxon>
        <taxon>Xanthobacteraceae</taxon>
        <taxon>Xanthobacter</taxon>
    </lineage>
</organism>
<dbReference type="EMBL" id="BSDO01000002">
    <property type="protein sequence ID" value="GLI21761.1"/>
    <property type="molecule type" value="Genomic_DNA"/>
</dbReference>
<name>A0A9W6CGJ8_XANFL</name>
<reference evidence="3 5" key="2">
    <citation type="submission" date="2023-07" db="EMBL/GenBank/DDBJ databases">
        <title>Genomic Encyclopedia of Type Strains, Phase IV (KMG-IV): sequencing the most valuable type-strain genomes for metagenomic binning, comparative biology and taxonomic classification.</title>
        <authorList>
            <person name="Goeker M."/>
        </authorList>
    </citation>
    <scope>NUCLEOTIDE SEQUENCE [LARGE SCALE GENOMIC DNA]</scope>
    <source>
        <strain evidence="3 5">DSM 338</strain>
    </source>
</reference>
<evidence type="ECO:0000313" key="3">
    <source>
        <dbReference type="EMBL" id="MDR6332488.1"/>
    </source>
</evidence>
<dbReference type="EMBL" id="JAVDPY010000001">
    <property type="protein sequence ID" value="MDR6332488.1"/>
    <property type="molecule type" value="Genomic_DNA"/>
</dbReference>
<sequence>MALRPFPFLPALAFLATLMGGGARAGEPPGVAIIDFTYSDSSGEPRDQTAEHQARLKAFMAALATDLAAGGRLRVVTPHCDPAPCNLTAGAVPELAEAAKQAGADLLMVGGIHKMSTLVQMAKVEVVAVKAGRVVFQKLYTFRGDNDEAWRRAESFIAGQILTVPQD</sequence>
<accession>A0A9W6CGJ8</accession>
<proteinExistence type="predicted"/>
<reference evidence="2" key="1">
    <citation type="submission" date="2022-12" db="EMBL/GenBank/DDBJ databases">
        <title>Reference genome sequencing for broad-spectrum identification of bacterial and archaeal isolates by mass spectrometry.</title>
        <authorList>
            <person name="Sekiguchi Y."/>
            <person name="Tourlousse D.M."/>
        </authorList>
    </citation>
    <scope>NUCLEOTIDE SEQUENCE</scope>
    <source>
        <strain evidence="2">301</strain>
    </source>
</reference>
<evidence type="ECO:0000256" key="1">
    <source>
        <dbReference type="SAM" id="SignalP"/>
    </source>
</evidence>
<evidence type="ECO:0000313" key="4">
    <source>
        <dbReference type="Proteomes" id="UP001144397"/>
    </source>
</evidence>
<dbReference type="InterPro" id="IPR021698">
    <property type="entry name" value="DUF3280"/>
</dbReference>
<dbReference type="Proteomes" id="UP001245370">
    <property type="component" value="Unassembled WGS sequence"/>
</dbReference>
<dbReference type="RefSeq" id="WP_281806624.1">
    <property type="nucleotide sequence ID" value="NZ_BSDO01000002.1"/>
</dbReference>
<evidence type="ECO:0008006" key="6">
    <source>
        <dbReference type="Google" id="ProtNLM"/>
    </source>
</evidence>
<gene>
    <name evidence="3" type="ORF">GGQ86_000935</name>
    <name evidence="2" type="ORF">XFLAVUS301_14350</name>
</gene>
<keyword evidence="1" id="KW-0732">Signal</keyword>
<evidence type="ECO:0000313" key="5">
    <source>
        <dbReference type="Proteomes" id="UP001245370"/>
    </source>
</evidence>
<protein>
    <recommendedName>
        <fullName evidence="6">DUF2380 domain-containing protein</fullName>
    </recommendedName>
</protein>
<feature type="signal peptide" evidence="1">
    <location>
        <begin position="1"/>
        <end position="25"/>
    </location>
</feature>